<dbReference type="GO" id="GO:0005737">
    <property type="term" value="C:cytoplasm"/>
    <property type="evidence" value="ECO:0007669"/>
    <property type="project" value="UniProtKB-ARBA"/>
</dbReference>
<dbReference type="PROSITE" id="PS50848">
    <property type="entry name" value="START"/>
    <property type="match status" value="2"/>
</dbReference>
<evidence type="ECO:0000256" key="1">
    <source>
        <dbReference type="SAM" id="MobiDB-lite"/>
    </source>
</evidence>
<evidence type="ECO:0000259" key="2">
    <source>
        <dbReference type="PROSITE" id="PS50848"/>
    </source>
</evidence>
<reference evidence="3 4" key="1">
    <citation type="journal article" date="2018" name="G3 (Bethesda)">
        <title>Phylogenetic and Phylogenomic Definition of Rhizopus Species.</title>
        <authorList>
            <person name="Gryganskyi A.P."/>
            <person name="Golan J."/>
            <person name="Dolatabadi S."/>
            <person name="Mondo S."/>
            <person name="Robb S."/>
            <person name="Idnurm A."/>
            <person name="Muszewska A."/>
            <person name="Steczkiewicz K."/>
            <person name="Masonjones S."/>
            <person name="Liao H.L."/>
            <person name="Gajdeczka M.T."/>
            <person name="Anike F."/>
            <person name="Vuek A."/>
            <person name="Anishchenko I.M."/>
            <person name="Voigt K."/>
            <person name="de Hoog G.S."/>
            <person name="Smith M.E."/>
            <person name="Heitman J."/>
            <person name="Vilgalys R."/>
            <person name="Stajich J.E."/>
        </authorList>
    </citation>
    <scope>NUCLEOTIDE SEQUENCE [LARGE SCALE GENOMIC DNA]</scope>
    <source>
        <strain evidence="3 4">CBS 357.93</strain>
    </source>
</reference>
<dbReference type="STRING" id="86630.A0A367IS92"/>
<keyword evidence="4" id="KW-1185">Reference proteome</keyword>
<comment type="caution">
    <text evidence="3">The sequence shown here is derived from an EMBL/GenBank/DDBJ whole genome shotgun (WGS) entry which is preliminary data.</text>
</comment>
<evidence type="ECO:0000313" key="4">
    <source>
        <dbReference type="Proteomes" id="UP000252139"/>
    </source>
</evidence>
<feature type="domain" description="START" evidence="2">
    <location>
        <begin position="176"/>
        <end position="361"/>
    </location>
</feature>
<gene>
    <name evidence="3" type="ORF">CU097_001153</name>
</gene>
<feature type="domain" description="START" evidence="2">
    <location>
        <begin position="1"/>
        <end position="111"/>
    </location>
</feature>
<proteinExistence type="predicted"/>
<feature type="non-terminal residue" evidence="3">
    <location>
        <position position="1"/>
    </location>
</feature>
<dbReference type="InterPro" id="IPR023393">
    <property type="entry name" value="START-like_dom_sf"/>
</dbReference>
<feature type="region of interest" description="Disordered" evidence="1">
    <location>
        <begin position="516"/>
        <end position="541"/>
    </location>
</feature>
<dbReference type="InterPro" id="IPR051213">
    <property type="entry name" value="START_lipid_transfer"/>
</dbReference>
<dbReference type="OrthoDB" id="196858at2759"/>
<feature type="compositionally biased region" description="Basic and acidic residues" evidence="1">
    <location>
        <begin position="516"/>
        <end position="525"/>
    </location>
</feature>
<dbReference type="PANTHER" id="PTHR19308:SF14">
    <property type="entry name" value="START DOMAIN-CONTAINING PROTEIN"/>
    <property type="match status" value="1"/>
</dbReference>
<evidence type="ECO:0000313" key="3">
    <source>
        <dbReference type="EMBL" id="RCH80555.1"/>
    </source>
</evidence>
<dbReference type="PANTHER" id="PTHR19308">
    <property type="entry name" value="PHOSPHATIDYLCHOLINE TRANSFER PROTEIN"/>
    <property type="match status" value="1"/>
</dbReference>
<dbReference type="AlphaFoldDB" id="A0A367IS92"/>
<dbReference type="Proteomes" id="UP000252139">
    <property type="component" value="Unassembled WGS sequence"/>
</dbReference>
<name>A0A367IS92_RHIAZ</name>
<organism evidence="3 4">
    <name type="scientific">Rhizopus azygosporus</name>
    <name type="common">Rhizopus microsporus var. azygosporus</name>
    <dbReference type="NCBI Taxonomy" id="86630"/>
    <lineage>
        <taxon>Eukaryota</taxon>
        <taxon>Fungi</taxon>
        <taxon>Fungi incertae sedis</taxon>
        <taxon>Mucoromycota</taxon>
        <taxon>Mucoromycotina</taxon>
        <taxon>Mucoromycetes</taxon>
        <taxon>Mucorales</taxon>
        <taxon>Mucorineae</taxon>
        <taxon>Rhizopodaceae</taxon>
        <taxon>Rhizopus</taxon>
    </lineage>
</organism>
<sequence>TRDLALVEKIECTSNGAIIFACTSVETPKIPRVSGRNRMNIKLQGWILEPLHGGPQPATKVVFVIQESTKGWMPGFAKKTLARRPLVIAKVAEYLEKKTERMKAQAKQAIYSGHSRRPSKPILLNKPPTPPHQRKHITFAEDEQDSAATSNAVNKITPQPLYPLHRHPIQKVEGLQLLKKLTATTDYWTLVKQVGDTKCYKFNSTLEENDRVLPFVRVDGIIHGQWTVEQICSAINCFGSRKVWDTLFEDGKTIERFSQKDYLVHWFLGNSKLLLADTDLSAITTLETDPANGTVYTATMSVIDTQIPSDPLEERIRAQTDLYGWVLTPKIDSQGQTSSVQAQFVYNMDFKYPVPRPVLEAWKDAAMQSIDHLQNYLQQHGCPPYIRRVAGKVTAETFDHEAKEYQVAYTVKHQPSNAYRTRKRQDSVWCTDVRFYRDMFPHGVDIRVIPEHSTRSEVLMDHCTIKVFTTDESMDSKQVTLTLKPLLDDAFDCTMYRYNNVLSRLPVKQLDIKEEKEEQKEELKAPDSSTEQVSTDALAAPDDSIKVPKGYLLISEHQNNNII</sequence>
<dbReference type="InterPro" id="IPR002913">
    <property type="entry name" value="START_lipid-bd_dom"/>
</dbReference>
<feature type="non-terminal residue" evidence="3">
    <location>
        <position position="563"/>
    </location>
</feature>
<dbReference type="GO" id="GO:0008289">
    <property type="term" value="F:lipid binding"/>
    <property type="evidence" value="ECO:0007669"/>
    <property type="project" value="InterPro"/>
</dbReference>
<accession>A0A367IS92</accession>
<dbReference type="SUPFAM" id="SSF55961">
    <property type="entry name" value="Bet v1-like"/>
    <property type="match status" value="2"/>
</dbReference>
<dbReference type="Gene3D" id="3.30.530.20">
    <property type="match status" value="2"/>
</dbReference>
<dbReference type="EMBL" id="PJQL01003850">
    <property type="protein sequence ID" value="RCH80555.1"/>
    <property type="molecule type" value="Genomic_DNA"/>
</dbReference>
<protein>
    <recommendedName>
        <fullName evidence="2">START domain-containing protein</fullName>
    </recommendedName>
</protein>